<accession>A0A1G9VKS2</accession>
<dbReference type="AlphaFoldDB" id="A0A1G9VKS2"/>
<reference evidence="2 3" key="1">
    <citation type="submission" date="2016-10" db="EMBL/GenBank/DDBJ databases">
        <authorList>
            <person name="de Groot N.N."/>
        </authorList>
    </citation>
    <scope>NUCLEOTIDE SEQUENCE [LARGE SCALE GENOMIC DNA]</scope>
    <source>
        <strain evidence="2 3">CGMCC 1.5012</strain>
    </source>
</reference>
<protein>
    <recommendedName>
        <fullName evidence="4">CARDB protein</fullName>
    </recommendedName>
</protein>
<keyword evidence="1" id="KW-1133">Transmembrane helix</keyword>
<proteinExistence type="predicted"/>
<dbReference type="PANTHER" id="PTHR35902">
    <property type="entry name" value="S-LAYER DOMAIN-LIKE PROTEIN-RELATED"/>
    <property type="match status" value="1"/>
</dbReference>
<organism evidence="2 3">
    <name type="scientific">Acetanaerobacterium elongatum</name>
    <dbReference type="NCBI Taxonomy" id="258515"/>
    <lineage>
        <taxon>Bacteria</taxon>
        <taxon>Bacillati</taxon>
        <taxon>Bacillota</taxon>
        <taxon>Clostridia</taxon>
        <taxon>Eubacteriales</taxon>
        <taxon>Oscillospiraceae</taxon>
        <taxon>Acetanaerobacterium</taxon>
    </lineage>
</organism>
<evidence type="ECO:0000256" key="1">
    <source>
        <dbReference type="SAM" id="Phobius"/>
    </source>
</evidence>
<name>A0A1G9VKS2_9FIRM</name>
<keyword evidence="1" id="KW-0472">Membrane</keyword>
<gene>
    <name evidence="2" type="ORF">SAMN05192585_10435</name>
</gene>
<dbReference type="STRING" id="258515.SAMN05192585_10435"/>
<dbReference type="EMBL" id="FNID01000004">
    <property type="protein sequence ID" value="SDM72784.1"/>
    <property type="molecule type" value="Genomic_DNA"/>
</dbReference>
<evidence type="ECO:0008006" key="4">
    <source>
        <dbReference type="Google" id="ProtNLM"/>
    </source>
</evidence>
<feature type="transmembrane region" description="Helical" evidence="1">
    <location>
        <begin position="432"/>
        <end position="453"/>
    </location>
</feature>
<keyword evidence="1" id="KW-0812">Transmembrane</keyword>
<sequence length="468" mass="50696">MNRRLLSLVCTVIILFTMFFGIIQISTVSLSAFSGSYVSTANVDLSNSGSGGYDITLTVIGGSDVVDNQTALLESCTLVPVNDSIDGYMSTDPIDIQSITKPDSSITLGCRFTVKFANLKDNHTGNNISFSILHQNPDGSYSKEILTYDLTTNRKFRPSSGGSADTSSSDTTSKPIAALKPHLIVDSYSYGEAIAGQDVPLSFTLKNTSTNKIMRNIVLAVKPSGDLRIKSASDTIYIDSLSPGKTVTESLKFFLTASAKDEVQSVSLTSTFEYFDIDGENAVAGGDTVTISMAADTVERVKIQKIKLPDMIFPNQEQEVSYSVINSGFATLYNAEIKVVDEAGTEYADVYVGSIEPSKAVSSPDLYLTFPEAGEKNLKFVLSYENDKLQVSEVSKDFKAVIQPMPDEKPPIIDTPVPGESMPGEEKPQNPFILWGIIGGGVLVAIIITVIIVKVVKKKRREREDEDI</sequence>
<dbReference type="Proteomes" id="UP000199182">
    <property type="component" value="Unassembled WGS sequence"/>
</dbReference>
<keyword evidence="3" id="KW-1185">Reference proteome</keyword>
<evidence type="ECO:0000313" key="2">
    <source>
        <dbReference type="EMBL" id="SDM72784.1"/>
    </source>
</evidence>
<evidence type="ECO:0000313" key="3">
    <source>
        <dbReference type="Proteomes" id="UP000199182"/>
    </source>
</evidence>